<dbReference type="Gene3D" id="1.10.10.10">
    <property type="entry name" value="Winged helix-like DNA-binding domain superfamily/Winged helix DNA-binding domain"/>
    <property type="match status" value="1"/>
</dbReference>
<keyword evidence="3" id="KW-0804">Transcription</keyword>
<dbReference type="GO" id="GO:0003677">
    <property type="term" value="F:DNA binding"/>
    <property type="evidence" value="ECO:0007669"/>
    <property type="project" value="UniProtKB-KW"/>
</dbReference>
<dbReference type="Pfam" id="PF01047">
    <property type="entry name" value="MarR"/>
    <property type="match status" value="1"/>
</dbReference>
<keyword evidence="2" id="KW-0238">DNA-binding</keyword>
<dbReference type="GO" id="GO:0003700">
    <property type="term" value="F:DNA-binding transcription factor activity"/>
    <property type="evidence" value="ECO:0007669"/>
    <property type="project" value="InterPro"/>
</dbReference>
<dbReference type="InterPro" id="IPR023187">
    <property type="entry name" value="Tscrpt_reg_MarR-type_CS"/>
</dbReference>
<reference evidence="5" key="2">
    <citation type="submission" date="2023-01" db="EMBL/GenBank/DDBJ databases">
        <authorList>
            <person name="Sun Q."/>
            <person name="Evtushenko L."/>
        </authorList>
    </citation>
    <scope>NUCLEOTIDE SEQUENCE</scope>
    <source>
        <strain evidence="5">VKM Ac-1321</strain>
    </source>
</reference>
<feature type="domain" description="HTH marR-type" evidence="4">
    <location>
        <begin position="19"/>
        <end position="150"/>
    </location>
</feature>
<dbReference type="AlphaFoldDB" id="A0A9W6KUL9"/>
<evidence type="ECO:0000256" key="1">
    <source>
        <dbReference type="ARBA" id="ARBA00023015"/>
    </source>
</evidence>
<organism evidence="5 6">
    <name type="scientific">Dactylosporangium matsuzakiense</name>
    <dbReference type="NCBI Taxonomy" id="53360"/>
    <lineage>
        <taxon>Bacteria</taxon>
        <taxon>Bacillati</taxon>
        <taxon>Actinomycetota</taxon>
        <taxon>Actinomycetes</taxon>
        <taxon>Micromonosporales</taxon>
        <taxon>Micromonosporaceae</taxon>
        <taxon>Dactylosporangium</taxon>
    </lineage>
</organism>
<evidence type="ECO:0000256" key="2">
    <source>
        <dbReference type="ARBA" id="ARBA00023125"/>
    </source>
</evidence>
<reference evidence="5" key="1">
    <citation type="journal article" date="2014" name="Int. J. Syst. Evol. Microbiol.">
        <title>Complete genome sequence of Corynebacterium casei LMG S-19264T (=DSM 44701T), isolated from a smear-ripened cheese.</title>
        <authorList>
            <consortium name="US DOE Joint Genome Institute (JGI-PGF)"/>
            <person name="Walter F."/>
            <person name="Albersmeier A."/>
            <person name="Kalinowski J."/>
            <person name="Ruckert C."/>
        </authorList>
    </citation>
    <scope>NUCLEOTIDE SEQUENCE</scope>
    <source>
        <strain evidence="5">VKM Ac-1321</strain>
    </source>
</reference>
<evidence type="ECO:0000313" key="5">
    <source>
        <dbReference type="EMBL" id="GLL06710.1"/>
    </source>
</evidence>
<dbReference type="PANTHER" id="PTHR39515">
    <property type="entry name" value="CONSERVED PROTEIN"/>
    <property type="match status" value="1"/>
</dbReference>
<evidence type="ECO:0000313" key="6">
    <source>
        <dbReference type="Proteomes" id="UP001143480"/>
    </source>
</evidence>
<dbReference type="PANTHER" id="PTHR39515:SF2">
    <property type="entry name" value="HTH-TYPE TRANSCRIPTIONAL REGULATOR RV0880"/>
    <property type="match status" value="1"/>
</dbReference>
<proteinExistence type="predicted"/>
<sequence>MFNPDLSVYLYYMHVEGIAASLQISVGRLVRRLRQTHAPGELTLSEASVLSRLDRGGPAAPGELAGDERVKPQAMGTTLQAMEQRGLVSRSPDPNDGRRVLMAITDEGRHLLTDRRSVKIQALTQAIGRLTDAERESLAEAARILDKLAEQL</sequence>
<dbReference type="EMBL" id="BSFP01000076">
    <property type="protein sequence ID" value="GLL06710.1"/>
    <property type="molecule type" value="Genomic_DNA"/>
</dbReference>
<dbReference type="InterPro" id="IPR052526">
    <property type="entry name" value="HTH-type_Bedaq_tolerance"/>
</dbReference>
<evidence type="ECO:0000256" key="3">
    <source>
        <dbReference type="ARBA" id="ARBA00023163"/>
    </source>
</evidence>
<dbReference type="SMART" id="SM00347">
    <property type="entry name" value="HTH_MARR"/>
    <property type="match status" value="1"/>
</dbReference>
<protein>
    <submittedName>
        <fullName evidence="5">MarR family transcriptional regulator</fullName>
    </submittedName>
</protein>
<dbReference type="PROSITE" id="PS50995">
    <property type="entry name" value="HTH_MARR_2"/>
    <property type="match status" value="1"/>
</dbReference>
<name>A0A9W6KUL9_9ACTN</name>
<dbReference type="SUPFAM" id="SSF46785">
    <property type="entry name" value="Winged helix' DNA-binding domain"/>
    <property type="match status" value="1"/>
</dbReference>
<dbReference type="PROSITE" id="PS01117">
    <property type="entry name" value="HTH_MARR_1"/>
    <property type="match status" value="1"/>
</dbReference>
<keyword evidence="1" id="KW-0805">Transcription regulation</keyword>
<dbReference type="InterPro" id="IPR036388">
    <property type="entry name" value="WH-like_DNA-bd_sf"/>
</dbReference>
<keyword evidence="6" id="KW-1185">Reference proteome</keyword>
<evidence type="ECO:0000259" key="4">
    <source>
        <dbReference type="PROSITE" id="PS50995"/>
    </source>
</evidence>
<dbReference type="InterPro" id="IPR036390">
    <property type="entry name" value="WH_DNA-bd_sf"/>
</dbReference>
<dbReference type="InterPro" id="IPR000835">
    <property type="entry name" value="HTH_MarR-typ"/>
</dbReference>
<accession>A0A9W6KUL9</accession>
<dbReference type="Proteomes" id="UP001143480">
    <property type="component" value="Unassembled WGS sequence"/>
</dbReference>
<comment type="caution">
    <text evidence="5">The sequence shown here is derived from an EMBL/GenBank/DDBJ whole genome shotgun (WGS) entry which is preliminary data.</text>
</comment>
<gene>
    <name evidence="5" type="ORF">GCM10017581_084600</name>
</gene>